<dbReference type="SUPFAM" id="SSF56954">
    <property type="entry name" value="Outer membrane efflux proteins (OEP)"/>
    <property type="match status" value="1"/>
</dbReference>
<comment type="similarity">
    <text evidence="2">Belongs to the outer membrane factor (OMF) (TC 1.B.17) family.</text>
</comment>
<proteinExistence type="inferred from homology"/>
<evidence type="ECO:0000256" key="6">
    <source>
        <dbReference type="ARBA" id="ARBA00023136"/>
    </source>
</evidence>
<dbReference type="AlphaFoldDB" id="A0AAX3LFX4"/>
<keyword evidence="3" id="KW-0813">Transport</keyword>
<dbReference type="GO" id="GO:0015562">
    <property type="term" value="F:efflux transmembrane transporter activity"/>
    <property type="evidence" value="ECO:0007669"/>
    <property type="project" value="InterPro"/>
</dbReference>
<feature type="chain" id="PRO_5043545040" evidence="9">
    <location>
        <begin position="29"/>
        <end position="499"/>
    </location>
</feature>
<name>A0AAX3LFX4_9ENTR</name>
<keyword evidence="11" id="KW-1185">Reference proteome</keyword>
<evidence type="ECO:0000256" key="9">
    <source>
        <dbReference type="SAM" id="SignalP"/>
    </source>
</evidence>
<feature type="signal peptide" evidence="9">
    <location>
        <begin position="1"/>
        <end position="28"/>
    </location>
</feature>
<evidence type="ECO:0000256" key="7">
    <source>
        <dbReference type="ARBA" id="ARBA00023237"/>
    </source>
</evidence>
<dbReference type="EMBL" id="CP116347">
    <property type="protein sequence ID" value="WCE14431.1"/>
    <property type="molecule type" value="Genomic_DNA"/>
</dbReference>
<feature type="coiled-coil region" evidence="8">
    <location>
        <begin position="389"/>
        <end position="416"/>
    </location>
</feature>
<dbReference type="GO" id="GO:0015288">
    <property type="term" value="F:porin activity"/>
    <property type="evidence" value="ECO:0007669"/>
    <property type="project" value="TreeGrafter"/>
</dbReference>
<organism evidence="10 11">
    <name type="scientific">Enterobacter ludwigii</name>
    <dbReference type="NCBI Taxonomy" id="299767"/>
    <lineage>
        <taxon>Bacteria</taxon>
        <taxon>Pseudomonadati</taxon>
        <taxon>Pseudomonadota</taxon>
        <taxon>Gammaproteobacteria</taxon>
        <taxon>Enterobacterales</taxon>
        <taxon>Enterobacteriaceae</taxon>
        <taxon>Enterobacter</taxon>
        <taxon>Enterobacter cloacae complex</taxon>
    </lineage>
</organism>
<evidence type="ECO:0000256" key="3">
    <source>
        <dbReference type="ARBA" id="ARBA00022448"/>
    </source>
</evidence>
<evidence type="ECO:0000256" key="8">
    <source>
        <dbReference type="SAM" id="Coils"/>
    </source>
</evidence>
<evidence type="ECO:0000313" key="11">
    <source>
        <dbReference type="Proteomes" id="UP001210538"/>
    </source>
</evidence>
<evidence type="ECO:0000313" key="10">
    <source>
        <dbReference type="EMBL" id="WCE14431.1"/>
    </source>
</evidence>
<dbReference type="Proteomes" id="UP001210538">
    <property type="component" value="Chromosome"/>
</dbReference>
<dbReference type="Gene3D" id="1.20.1600.10">
    <property type="entry name" value="Outer membrane efflux proteins (OEP)"/>
    <property type="match status" value="1"/>
</dbReference>
<dbReference type="InterPro" id="IPR003423">
    <property type="entry name" value="OMP_efflux"/>
</dbReference>
<keyword evidence="6" id="KW-0472">Membrane</keyword>
<gene>
    <name evidence="10" type="ORF">PHA72_06000</name>
</gene>
<keyword evidence="9" id="KW-0732">Signal</keyword>
<keyword evidence="5" id="KW-0812">Transmembrane</keyword>
<protein>
    <submittedName>
        <fullName evidence="10">TolC family protein</fullName>
    </submittedName>
</protein>
<evidence type="ECO:0000256" key="5">
    <source>
        <dbReference type="ARBA" id="ARBA00022692"/>
    </source>
</evidence>
<accession>A0AAX3LFX4</accession>
<evidence type="ECO:0000256" key="2">
    <source>
        <dbReference type="ARBA" id="ARBA00007613"/>
    </source>
</evidence>
<dbReference type="Pfam" id="PF02321">
    <property type="entry name" value="OEP"/>
    <property type="match status" value="2"/>
</dbReference>
<keyword evidence="7" id="KW-0998">Cell outer membrane</keyword>
<reference evidence="10 11" key="1">
    <citation type="submission" date="2023-01" db="EMBL/GenBank/DDBJ databases">
        <title>Genome sequence resource and annotation of Enterobacter ludwigii, an economically important pathogen of seedling wilt with strawberry.</title>
        <authorList>
            <person name="Xie Y."/>
        </authorList>
    </citation>
    <scope>NUCLEOTIDE SEQUENCE [LARGE SCALE GENOMIC DNA]</scope>
    <source>
        <strain evidence="10 11">CM-TZ4</strain>
    </source>
</reference>
<keyword evidence="4" id="KW-1134">Transmembrane beta strand</keyword>
<dbReference type="PANTHER" id="PTHR30026">
    <property type="entry name" value="OUTER MEMBRANE PROTEIN TOLC"/>
    <property type="match status" value="1"/>
</dbReference>
<evidence type="ECO:0000256" key="4">
    <source>
        <dbReference type="ARBA" id="ARBA00022452"/>
    </source>
</evidence>
<dbReference type="PANTHER" id="PTHR30026:SF22">
    <property type="entry name" value="OUTER MEMBRANE EFFLUX PROTEIN"/>
    <property type="match status" value="1"/>
</dbReference>
<sequence>MKKYSPVQRRLAATLTVLSCLISGKSIASSEGLLAFQPVAPQAKSGMVMASTPPAPLAPRVAQKSAVDNHATSTTYAAFAKSNATNVDRQTTRAPGENEIRLLFNDAVNTALGMSPEVRGAQFNTEAAQANVDEAKGQRWPQVDVGTRSKSVQFGGGERGYSDSRPAVTVNVATTLLDFGRTSNTIKSREALHLAAKENTGAQAENIAWQVSSALIELSKQRQIIVLSQKYVARMNELVEMLDGIVKVDQGRRSELTQARGRFLQAQSSLDTAISRARDTEIILNRLLGDTPVPLPTAPVWNLKPGELNKQLSAIESHPTIRQAQAETASALADAEAARSAAYPTVTWNVGKSTGRDELGREQAWETNVNLSWPIFRGGSQRAAELSAARRADASREAIEQQSRDLDNRVRAADQDAHSMLERAGLYHNLSIESDRIRHDFFDQWYHLGRRTLLDVLSAESDFYGNQVAEVTNRFDGYSAIFRSYASSGTLLLWLRNNN</sequence>
<dbReference type="GO" id="GO:0009279">
    <property type="term" value="C:cell outer membrane"/>
    <property type="evidence" value="ECO:0007669"/>
    <property type="project" value="UniProtKB-SubCell"/>
</dbReference>
<dbReference type="GO" id="GO:1990281">
    <property type="term" value="C:efflux pump complex"/>
    <property type="evidence" value="ECO:0007669"/>
    <property type="project" value="TreeGrafter"/>
</dbReference>
<evidence type="ECO:0000256" key="1">
    <source>
        <dbReference type="ARBA" id="ARBA00004442"/>
    </source>
</evidence>
<comment type="subcellular location">
    <subcellularLocation>
        <location evidence="1">Cell outer membrane</location>
    </subcellularLocation>
</comment>
<dbReference type="InterPro" id="IPR051906">
    <property type="entry name" value="TolC-like"/>
</dbReference>
<dbReference type="RefSeq" id="WP_059306784.1">
    <property type="nucleotide sequence ID" value="NZ_CP076536.1"/>
</dbReference>
<keyword evidence="8" id="KW-0175">Coiled coil</keyword>